<dbReference type="Proteomes" id="UP001642406">
    <property type="component" value="Unassembled WGS sequence"/>
</dbReference>
<keyword evidence="3" id="KW-1185">Reference proteome</keyword>
<protein>
    <submittedName>
        <fullName evidence="2">Uncharacterized protein</fullName>
    </submittedName>
</protein>
<organism evidence="2 3">
    <name type="scientific">Sporothrix bragantina</name>
    <dbReference type="NCBI Taxonomy" id="671064"/>
    <lineage>
        <taxon>Eukaryota</taxon>
        <taxon>Fungi</taxon>
        <taxon>Dikarya</taxon>
        <taxon>Ascomycota</taxon>
        <taxon>Pezizomycotina</taxon>
        <taxon>Sordariomycetes</taxon>
        <taxon>Sordariomycetidae</taxon>
        <taxon>Ophiostomatales</taxon>
        <taxon>Ophiostomataceae</taxon>
        <taxon>Sporothrix</taxon>
    </lineage>
</organism>
<feature type="compositionally biased region" description="Polar residues" evidence="1">
    <location>
        <begin position="1"/>
        <end position="12"/>
    </location>
</feature>
<feature type="compositionally biased region" description="Low complexity" evidence="1">
    <location>
        <begin position="15"/>
        <end position="31"/>
    </location>
</feature>
<proteinExistence type="predicted"/>
<comment type="caution">
    <text evidence="2">The sequence shown here is derived from an EMBL/GenBank/DDBJ whole genome shotgun (WGS) entry which is preliminary data.</text>
</comment>
<evidence type="ECO:0000313" key="3">
    <source>
        <dbReference type="Proteomes" id="UP001642406"/>
    </source>
</evidence>
<name>A0ABP0C4I5_9PEZI</name>
<accession>A0ABP0C4I5</accession>
<reference evidence="2 3" key="1">
    <citation type="submission" date="2024-01" db="EMBL/GenBank/DDBJ databases">
        <authorList>
            <person name="Allen C."/>
            <person name="Tagirdzhanova G."/>
        </authorList>
    </citation>
    <scope>NUCLEOTIDE SEQUENCE [LARGE SCALE GENOMIC DNA]</scope>
</reference>
<dbReference type="EMBL" id="CAWUHC010000060">
    <property type="protein sequence ID" value="CAK7226575.1"/>
    <property type="molecule type" value="Genomic_DNA"/>
</dbReference>
<evidence type="ECO:0000256" key="1">
    <source>
        <dbReference type="SAM" id="MobiDB-lite"/>
    </source>
</evidence>
<evidence type="ECO:0000313" key="2">
    <source>
        <dbReference type="EMBL" id="CAK7226575.1"/>
    </source>
</evidence>
<gene>
    <name evidence="2" type="ORF">SBRCBS47491_006278</name>
</gene>
<feature type="compositionally biased region" description="Low complexity" evidence="1">
    <location>
        <begin position="53"/>
        <end position="70"/>
    </location>
</feature>
<sequence length="151" mass="15794">MDSNVLSKTFSWRGSKASTSTAATSVASSYSDRGLGSSGSGTKAAGVVNAQPGTIGSNTSSSSSSHFGSTIDCPGNGQSKTCNKLPTLDDTSETSLRDDTGLAFSDMSESQRHQARLNAFTIKFGATRTRRLSLEEISPCNTRRPSLEMSP</sequence>
<feature type="region of interest" description="Disordered" evidence="1">
    <location>
        <begin position="1"/>
        <end position="96"/>
    </location>
</feature>